<reference evidence="3 4" key="1">
    <citation type="journal article" date="2015" name="Genome Biol.">
        <title>Comparative genomics of Steinernema reveals deeply conserved gene regulatory networks.</title>
        <authorList>
            <person name="Dillman A.R."/>
            <person name="Macchietto M."/>
            <person name="Porter C.F."/>
            <person name="Rogers A."/>
            <person name="Williams B."/>
            <person name="Antoshechkin I."/>
            <person name="Lee M.M."/>
            <person name="Goodwin Z."/>
            <person name="Lu X."/>
            <person name="Lewis E.E."/>
            <person name="Goodrich-Blair H."/>
            <person name="Stock S.P."/>
            <person name="Adams B.J."/>
            <person name="Sternberg P.W."/>
            <person name="Mortazavi A."/>
        </authorList>
    </citation>
    <scope>NUCLEOTIDE SEQUENCE [LARGE SCALE GENOMIC DNA]</scope>
    <source>
        <strain evidence="3 4">ALL</strain>
    </source>
</reference>
<evidence type="ECO:0000256" key="1">
    <source>
        <dbReference type="SAM" id="MobiDB-lite"/>
    </source>
</evidence>
<dbReference type="SUPFAM" id="SSF68906">
    <property type="entry name" value="SAP domain"/>
    <property type="match status" value="1"/>
</dbReference>
<name>A0A4U5N232_STECR</name>
<keyword evidence="4" id="KW-1185">Reference proteome</keyword>
<evidence type="ECO:0000313" key="3">
    <source>
        <dbReference type="EMBL" id="TKR76328.1"/>
    </source>
</evidence>
<evidence type="ECO:0000313" key="4">
    <source>
        <dbReference type="Proteomes" id="UP000298663"/>
    </source>
</evidence>
<dbReference type="InterPro" id="IPR003034">
    <property type="entry name" value="SAP_dom"/>
</dbReference>
<sequence length="133" mass="14821">MLTIEEVEKMTLQQIKTELKSRKLGIVGTKDKLKSALLEAVKEELLLGPSTESDVQLGDLDEAELLGEEPKKPEATVEQPKPEPKVAAPAPVEPKEAVVEQPKPVAGSRSRRPSLPRMTRRKRPNRPRTTSRR</sequence>
<organism evidence="3 4">
    <name type="scientific">Steinernema carpocapsae</name>
    <name type="common">Entomopathogenic nematode</name>
    <dbReference type="NCBI Taxonomy" id="34508"/>
    <lineage>
        <taxon>Eukaryota</taxon>
        <taxon>Metazoa</taxon>
        <taxon>Ecdysozoa</taxon>
        <taxon>Nematoda</taxon>
        <taxon>Chromadorea</taxon>
        <taxon>Rhabditida</taxon>
        <taxon>Tylenchina</taxon>
        <taxon>Panagrolaimomorpha</taxon>
        <taxon>Strongyloidoidea</taxon>
        <taxon>Steinernematidae</taxon>
        <taxon>Steinernema</taxon>
    </lineage>
</organism>
<evidence type="ECO:0000259" key="2">
    <source>
        <dbReference type="Pfam" id="PF02037"/>
    </source>
</evidence>
<dbReference type="Pfam" id="PF02037">
    <property type="entry name" value="SAP"/>
    <property type="match status" value="1"/>
</dbReference>
<accession>A0A4U5N232</accession>
<proteinExistence type="predicted"/>
<dbReference type="AlphaFoldDB" id="A0A4U5N232"/>
<gene>
    <name evidence="3" type="ORF">L596_017482</name>
</gene>
<feature type="compositionally biased region" description="Basic and acidic residues" evidence="1">
    <location>
        <begin position="68"/>
        <end position="84"/>
    </location>
</feature>
<dbReference type="Proteomes" id="UP000298663">
    <property type="component" value="Unassembled WGS sequence"/>
</dbReference>
<reference evidence="3 4" key="2">
    <citation type="journal article" date="2019" name="G3 (Bethesda)">
        <title>Hybrid Assembly of the Genome of the Entomopathogenic Nematode Steinernema carpocapsae Identifies the X-Chromosome.</title>
        <authorList>
            <person name="Serra L."/>
            <person name="Macchietto M."/>
            <person name="Macias-Munoz A."/>
            <person name="McGill C.J."/>
            <person name="Rodriguez I.M."/>
            <person name="Rodriguez B."/>
            <person name="Murad R."/>
            <person name="Mortazavi A."/>
        </authorList>
    </citation>
    <scope>NUCLEOTIDE SEQUENCE [LARGE SCALE GENOMIC DNA]</scope>
    <source>
        <strain evidence="3 4">ALL</strain>
    </source>
</reference>
<dbReference type="InterPro" id="IPR036361">
    <property type="entry name" value="SAP_dom_sf"/>
</dbReference>
<protein>
    <recommendedName>
        <fullName evidence="2">SAP domain-containing protein</fullName>
    </recommendedName>
</protein>
<comment type="caution">
    <text evidence="3">The sequence shown here is derived from an EMBL/GenBank/DDBJ whole genome shotgun (WGS) entry which is preliminary data.</text>
</comment>
<feature type="region of interest" description="Disordered" evidence="1">
    <location>
        <begin position="65"/>
        <end position="133"/>
    </location>
</feature>
<dbReference type="EMBL" id="AZBU02000005">
    <property type="protein sequence ID" value="TKR76328.1"/>
    <property type="molecule type" value="Genomic_DNA"/>
</dbReference>
<feature type="compositionally biased region" description="Basic residues" evidence="1">
    <location>
        <begin position="109"/>
        <end position="133"/>
    </location>
</feature>
<feature type="domain" description="SAP" evidence="2">
    <location>
        <begin position="7"/>
        <end position="41"/>
    </location>
</feature>